<dbReference type="InterPro" id="IPR002539">
    <property type="entry name" value="MaoC-like_dom"/>
</dbReference>
<dbReference type="InterPro" id="IPR029069">
    <property type="entry name" value="HotDog_dom_sf"/>
</dbReference>
<dbReference type="EMBL" id="CP008947">
    <property type="protein sequence ID" value="AII05234.1"/>
    <property type="molecule type" value="Genomic_DNA"/>
</dbReference>
<evidence type="ECO:0000313" key="5">
    <source>
        <dbReference type="Proteomes" id="UP000028488"/>
    </source>
</evidence>
<dbReference type="PANTHER" id="PTHR13078:SF59">
    <property type="entry name" value="ENOYL-COA HYDRATASE CHSH3"/>
    <property type="match status" value="1"/>
</dbReference>
<dbReference type="CDD" id="cd03448">
    <property type="entry name" value="HDE_HSD"/>
    <property type="match status" value="1"/>
</dbReference>
<evidence type="ECO:0000259" key="2">
    <source>
        <dbReference type="Pfam" id="PF01575"/>
    </source>
</evidence>
<evidence type="ECO:0000259" key="3">
    <source>
        <dbReference type="Pfam" id="PF22622"/>
    </source>
</evidence>
<dbReference type="PANTHER" id="PTHR13078">
    <property type="entry name" value="PEROXISOMAL MULTIFUNCTIONAL ENZYME TYPE 2-RELATED"/>
    <property type="match status" value="1"/>
</dbReference>
<dbReference type="Proteomes" id="UP000028488">
    <property type="component" value="Chromosome"/>
</dbReference>
<reference evidence="4 5" key="1">
    <citation type="submission" date="2014-07" db="EMBL/GenBank/DDBJ databases">
        <title>Genome Sequence of Rhodococcus opacus Strain R7, a Biodegrader of Mono- and Polycyclic Aromatic Hydrocarbons.</title>
        <authorList>
            <person name="Di Gennaro P."/>
            <person name="Zampolli J."/>
            <person name="Presti I."/>
            <person name="Cappelletti M."/>
            <person name="D'Ursi P."/>
            <person name="Orro A."/>
            <person name="Mezzelani A."/>
            <person name="Milanesi L."/>
        </authorList>
    </citation>
    <scope>NUCLEOTIDE SEQUENCE [LARGE SCALE GENOMIC DNA]</scope>
    <source>
        <strain evidence="4 5">R7</strain>
    </source>
</reference>
<dbReference type="Gene3D" id="3.10.129.10">
    <property type="entry name" value="Hotdog Thioesterase"/>
    <property type="match status" value="1"/>
</dbReference>
<dbReference type="GO" id="GO:0006635">
    <property type="term" value="P:fatty acid beta-oxidation"/>
    <property type="evidence" value="ECO:0007669"/>
    <property type="project" value="TreeGrafter"/>
</dbReference>
<dbReference type="Pfam" id="PF01575">
    <property type="entry name" value="MaoC_dehydratas"/>
    <property type="match status" value="1"/>
</dbReference>
<dbReference type="SUPFAM" id="SSF54637">
    <property type="entry name" value="Thioesterase/thiol ester dehydrase-isomerase"/>
    <property type="match status" value="2"/>
</dbReference>
<name>A0A076EP66_RHOOP</name>
<feature type="domain" description="MaoC-like" evidence="2">
    <location>
        <begin position="167"/>
        <end position="265"/>
    </location>
</feature>
<dbReference type="GO" id="GO:0044594">
    <property type="term" value="F:17-beta-hydroxysteroid dehydrogenase (NAD+) activity"/>
    <property type="evidence" value="ECO:0007669"/>
    <property type="project" value="TreeGrafter"/>
</dbReference>
<accession>A0A076EP66</accession>
<dbReference type="InterPro" id="IPR054357">
    <property type="entry name" value="MFE-2_N"/>
</dbReference>
<sequence length="290" mass="30609">MPIDVNAALTAEPAVREVAWTERDVILYHLGLGAGENPQDPAELRWVYEKDLQVLPTFALVAGHGISAGDAPAAGLNLPGIDIDLRRILHGGQSLTVHAPIPASGRARVSSRVADVWDKGKAAVIVLEQTATDSGGNPLWTTGMQIWARDEGGFGGSPGPESVATVPDGEPDKVLVSRTGTAQALLYRLSGDLNPLHADPDFAAAAGFERPILHGLASYGVVCKAVVDGMLDGDPTRLRHYAVRFAGSLYPGETVETAVWQDGDRLTLRATCPDRDGQPVLTQATMEVTG</sequence>
<dbReference type="Pfam" id="PF22622">
    <property type="entry name" value="MFE-2_hydrat-2_N"/>
    <property type="match status" value="1"/>
</dbReference>
<protein>
    <submittedName>
        <fullName evidence="4">3-alpha,7-alpha, 12-alpha-trihydroxy-5-beta-cholest-24-enoyl-CoA hydratase</fullName>
    </submittedName>
</protein>
<evidence type="ECO:0000313" key="4">
    <source>
        <dbReference type="EMBL" id="AII05234.1"/>
    </source>
</evidence>
<proteinExistence type="inferred from homology"/>
<evidence type="ECO:0000256" key="1">
    <source>
        <dbReference type="ARBA" id="ARBA00005254"/>
    </source>
</evidence>
<dbReference type="RefSeq" id="WP_128639279.1">
    <property type="nucleotide sequence ID" value="NZ_CP008947.1"/>
</dbReference>
<dbReference type="GO" id="GO:0003857">
    <property type="term" value="F:(3S)-3-hydroxyacyl-CoA dehydrogenase (NAD+) activity"/>
    <property type="evidence" value="ECO:0007669"/>
    <property type="project" value="TreeGrafter"/>
</dbReference>
<feature type="domain" description="Peroxisomal multifunctional enzyme type 2-like N-terminal" evidence="3">
    <location>
        <begin position="20"/>
        <end position="144"/>
    </location>
</feature>
<gene>
    <name evidence="4" type="ORF">EP51_11660</name>
</gene>
<dbReference type="GO" id="GO:0004300">
    <property type="term" value="F:enoyl-CoA hydratase activity"/>
    <property type="evidence" value="ECO:0007669"/>
    <property type="project" value="TreeGrafter"/>
</dbReference>
<dbReference type="eggNOG" id="COG2030">
    <property type="taxonomic scope" value="Bacteria"/>
</dbReference>
<comment type="similarity">
    <text evidence="1">Belongs to the enoyl-CoA hydratase/isomerase family.</text>
</comment>
<dbReference type="AlphaFoldDB" id="A0A076EP66"/>
<organism evidence="4 5">
    <name type="scientific">Rhodococcus opacus</name>
    <name type="common">Nocardia opaca</name>
    <dbReference type="NCBI Taxonomy" id="37919"/>
    <lineage>
        <taxon>Bacteria</taxon>
        <taxon>Bacillati</taxon>
        <taxon>Actinomycetota</taxon>
        <taxon>Actinomycetes</taxon>
        <taxon>Mycobacteriales</taxon>
        <taxon>Nocardiaceae</taxon>
        <taxon>Rhodococcus</taxon>
    </lineage>
</organism>